<dbReference type="OrthoDB" id="5381833at2759"/>
<sequence>MSEARVLKGALPSGYAFVPKGNVYITTNCRKLTQQRGRSVLTVIDEKNRQIGIGVPKDIYLVVQFKDTETRDDRAANVVKRDEGIAKGFEKDIMREFPNIPSNSLRNVLKIALEKGKGKVGRTGKLDMQRKVHLAVRAHIRHCETDYDKLLRSGVAREDARQRIEAKIQEVCRAWGGGSQSMRGKAAAKTTRSPARSRTKVLVQATKTVKLEEAEHEKAMHMHNTETSRLTAVDSIDAILTAAAETATPTVTNVFARQAMRARREDAMVTRVTSSNTTPTKQHTSTSTASPSTTTPKVIPTAASFRERRTPKPTLTQPLVVAASPRRASQTTHVQQQQQQVLSPRDRELVNQFVTHIDRTGSSTAMSRNADGM</sequence>
<gene>
    <name evidence="3" type="ORF">DHEL01_v207161</name>
</gene>
<keyword evidence="4" id="KW-1185">Reference proteome</keyword>
<dbReference type="InParanoid" id="A0A2P5HW28"/>
<reference evidence="3" key="1">
    <citation type="submission" date="2017-09" db="EMBL/GenBank/DDBJ databases">
        <title>Polyketide synthases of a Diaporthe helianthi virulent isolate.</title>
        <authorList>
            <person name="Baroncelli R."/>
        </authorList>
    </citation>
    <scope>NUCLEOTIDE SEQUENCE [LARGE SCALE GENOMIC DNA]</scope>
    <source>
        <strain evidence="3">7/96</strain>
    </source>
</reference>
<evidence type="ECO:0000313" key="4">
    <source>
        <dbReference type="Proteomes" id="UP000094444"/>
    </source>
</evidence>
<protein>
    <recommendedName>
        <fullName evidence="2">DUF2293 domain-containing protein</fullName>
    </recommendedName>
</protein>
<evidence type="ECO:0000259" key="2">
    <source>
        <dbReference type="Pfam" id="PF10056"/>
    </source>
</evidence>
<feature type="region of interest" description="Disordered" evidence="1">
    <location>
        <begin position="179"/>
        <end position="199"/>
    </location>
</feature>
<dbReference type="EMBL" id="MAVT02000628">
    <property type="protein sequence ID" value="POS74438.1"/>
    <property type="molecule type" value="Genomic_DNA"/>
</dbReference>
<feature type="compositionally biased region" description="Low complexity" evidence="1">
    <location>
        <begin position="275"/>
        <end position="296"/>
    </location>
</feature>
<dbReference type="PANTHER" id="PTHR38113">
    <property type="match status" value="1"/>
</dbReference>
<evidence type="ECO:0000256" key="1">
    <source>
        <dbReference type="SAM" id="MobiDB-lite"/>
    </source>
</evidence>
<accession>A0A2P5HW28</accession>
<feature type="region of interest" description="Disordered" evidence="1">
    <location>
        <begin position="269"/>
        <end position="343"/>
    </location>
</feature>
<dbReference type="Pfam" id="PF10056">
    <property type="entry name" value="DUF2293"/>
    <property type="match status" value="1"/>
</dbReference>
<comment type="caution">
    <text evidence="3">The sequence shown here is derived from an EMBL/GenBank/DDBJ whole genome shotgun (WGS) entry which is preliminary data.</text>
</comment>
<dbReference type="PANTHER" id="PTHR38113:SF2">
    <property type="entry name" value="DUF2293 DOMAIN-CONTAINING PROTEIN"/>
    <property type="match status" value="1"/>
</dbReference>
<dbReference type="Proteomes" id="UP000094444">
    <property type="component" value="Unassembled WGS sequence"/>
</dbReference>
<feature type="domain" description="DUF2293" evidence="2">
    <location>
        <begin position="93"/>
        <end position="176"/>
    </location>
</feature>
<name>A0A2P5HW28_DIAHE</name>
<dbReference type="InterPro" id="IPR018744">
    <property type="entry name" value="DUF2293"/>
</dbReference>
<dbReference type="AlphaFoldDB" id="A0A2P5HW28"/>
<evidence type="ECO:0000313" key="3">
    <source>
        <dbReference type="EMBL" id="POS74438.1"/>
    </source>
</evidence>
<proteinExistence type="predicted"/>
<organism evidence="3 4">
    <name type="scientific">Diaporthe helianthi</name>
    <dbReference type="NCBI Taxonomy" id="158607"/>
    <lineage>
        <taxon>Eukaryota</taxon>
        <taxon>Fungi</taxon>
        <taxon>Dikarya</taxon>
        <taxon>Ascomycota</taxon>
        <taxon>Pezizomycotina</taxon>
        <taxon>Sordariomycetes</taxon>
        <taxon>Sordariomycetidae</taxon>
        <taxon>Diaporthales</taxon>
        <taxon>Diaporthaceae</taxon>
        <taxon>Diaporthe</taxon>
    </lineage>
</organism>